<dbReference type="Proteomes" id="UP000183685">
    <property type="component" value="Unassembled WGS sequence"/>
</dbReference>
<gene>
    <name evidence="6" type="ORF">SAMN04488071_0612</name>
</gene>
<evidence type="ECO:0000313" key="6">
    <source>
        <dbReference type="EMBL" id="SDD41516.1"/>
    </source>
</evidence>
<sequence length="416" mass="43830">MASPKFMTALGPGLLFAGAAVGTSHLVQSTRAGAVFGLGLLAVVILANVIKYPAFRFGAHYAAATGRSLVAGYRDLGWFPPLLLGAILILADGFAVAALSLVTAGIVKVVFGLEVSILTAVALVMAAAGAFLIIGGYHWLERLNKLFMAVLTVSTLIATVLVLPKVDWSFYPASAPPIDMKAMLFVAALAGWMPTAMESSIFASLWTVEKAKDMGTKPSLEGVLADFNIGYWGTAILAICFLLLGAGIMHSGAVEPADTAPAFAAQIMALYRDTLGAWAVPVIGIAALSVMFTTCLTAFDGLVRAFVAVVGALRAQPQPDQSGYEKKAYAATLLGFLVAAFLLLYFFLGGFKGFVDFVTSLAFLTAPVLAFFNHRVMMGSSVPDGDRPAPYLMHWSRAGIALMLLFAAGYLFLVFT</sequence>
<proteinExistence type="predicted"/>
<dbReference type="GO" id="GO:0016020">
    <property type="term" value="C:membrane"/>
    <property type="evidence" value="ECO:0007669"/>
    <property type="project" value="UniProtKB-SubCell"/>
</dbReference>
<name>A0A1G6ULB2_9PROT</name>
<dbReference type="GO" id="GO:0046873">
    <property type="term" value="F:metal ion transmembrane transporter activity"/>
    <property type="evidence" value="ECO:0007669"/>
    <property type="project" value="InterPro"/>
</dbReference>
<feature type="transmembrane region" description="Helical" evidence="5">
    <location>
        <begin position="32"/>
        <end position="50"/>
    </location>
</feature>
<dbReference type="AlphaFoldDB" id="A0A1G6ULB2"/>
<accession>A0A1G6ULB2</accession>
<feature type="transmembrane region" description="Helical" evidence="5">
    <location>
        <begin position="117"/>
        <end position="139"/>
    </location>
</feature>
<evidence type="ECO:0000256" key="2">
    <source>
        <dbReference type="ARBA" id="ARBA00022692"/>
    </source>
</evidence>
<reference evidence="6 7" key="1">
    <citation type="submission" date="2016-10" db="EMBL/GenBank/DDBJ databases">
        <authorList>
            <person name="de Groot N.N."/>
        </authorList>
    </citation>
    <scope>NUCLEOTIDE SEQUENCE [LARGE SCALE GENOMIC DNA]</scope>
    <source>
        <strain evidence="6 7">CGMCC 1.9109</strain>
    </source>
</reference>
<evidence type="ECO:0000256" key="3">
    <source>
        <dbReference type="ARBA" id="ARBA00022989"/>
    </source>
</evidence>
<feature type="transmembrane region" description="Helical" evidence="5">
    <location>
        <begin position="328"/>
        <end position="348"/>
    </location>
</feature>
<protein>
    <submittedName>
        <fullName evidence="6">Mn2+ and Fe2+ transporters of the NRAMP family</fullName>
    </submittedName>
</protein>
<organism evidence="6 7">
    <name type="scientific">Kordiimonas lacus</name>
    <dbReference type="NCBI Taxonomy" id="637679"/>
    <lineage>
        <taxon>Bacteria</taxon>
        <taxon>Pseudomonadati</taxon>
        <taxon>Pseudomonadota</taxon>
        <taxon>Alphaproteobacteria</taxon>
        <taxon>Kordiimonadales</taxon>
        <taxon>Kordiimonadaceae</taxon>
        <taxon>Kordiimonas</taxon>
    </lineage>
</organism>
<feature type="transmembrane region" description="Helical" evidence="5">
    <location>
        <begin position="354"/>
        <end position="374"/>
    </location>
</feature>
<feature type="transmembrane region" description="Helical" evidence="5">
    <location>
        <begin position="229"/>
        <end position="249"/>
    </location>
</feature>
<dbReference type="EMBL" id="FNAK01000001">
    <property type="protein sequence ID" value="SDD41516.1"/>
    <property type="molecule type" value="Genomic_DNA"/>
</dbReference>
<comment type="subcellular location">
    <subcellularLocation>
        <location evidence="1">Membrane</location>
        <topology evidence="1">Multi-pass membrane protein</topology>
    </subcellularLocation>
</comment>
<dbReference type="STRING" id="637679.GCA_001550055_00278"/>
<dbReference type="Gene3D" id="1.20.1740.10">
    <property type="entry name" value="Amino acid/polyamine transporter I"/>
    <property type="match status" value="1"/>
</dbReference>
<keyword evidence="4 5" id="KW-0472">Membrane</keyword>
<evidence type="ECO:0000313" key="7">
    <source>
        <dbReference type="Proteomes" id="UP000183685"/>
    </source>
</evidence>
<keyword evidence="2 5" id="KW-0812">Transmembrane</keyword>
<feature type="transmembrane region" description="Helical" evidence="5">
    <location>
        <begin position="82"/>
        <end position="111"/>
    </location>
</feature>
<evidence type="ECO:0000256" key="4">
    <source>
        <dbReference type="ARBA" id="ARBA00023136"/>
    </source>
</evidence>
<feature type="transmembrane region" description="Helical" evidence="5">
    <location>
        <begin position="395"/>
        <end position="415"/>
    </location>
</feature>
<dbReference type="InterPro" id="IPR001046">
    <property type="entry name" value="NRAMP_fam"/>
</dbReference>
<dbReference type="Pfam" id="PF01566">
    <property type="entry name" value="Nramp"/>
    <property type="match status" value="1"/>
</dbReference>
<evidence type="ECO:0000256" key="1">
    <source>
        <dbReference type="ARBA" id="ARBA00004141"/>
    </source>
</evidence>
<feature type="transmembrane region" description="Helical" evidence="5">
    <location>
        <begin position="146"/>
        <end position="163"/>
    </location>
</feature>
<feature type="transmembrane region" description="Helical" evidence="5">
    <location>
        <begin position="183"/>
        <end position="208"/>
    </location>
</feature>
<keyword evidence="7" id="KW-1185">Reference proteome</keyword>
<evidence type="ECO:0000256" key="5">
    <source>
        <dbReference type="SAM" id="Phobius"/>
    </source>
</evidence>
<keyword evidence="3 5" id="KW-1133">Transmembrane helix</keyword>
<feature type="transmembrane region" description="Helical" evidence="5">
    <location>
        <begin position="278"/>
        <end position="307"/>
    </location>
</feature>